<keyword evidence="4 7" id="KW-0812">Transmembrane</keyword>
<reference evidence="10" key="1">
    <citation type="journal article" date="2019" name="Int. J. Syst. Evol. Microbiol.">
        <title>The Global Catalogue of Microorganisms (GCM) 10K type strain sequencing project: providing services to taxonomists for standard genome sequencing and annotation.</title>
        <authorList>
            <consortium name="The Broad Institute Genomics Platform"/>
            <consortium name="The Broad Institute Genome Sequencing Center for Infectious Disease"/>
            <person name="Wu L."/>
            <person name="Ma J."/>
        </authorList>
    </citation>
    <scope>NUCLEOTIDE SEQUENCE [LARGE SCALE GENOMIC DNA]</scope>
    <source>
        <strain evidence="10">CGMCC 1.15353</strain>
    </source>
</reference>
<evidence type="ECO:0000256" key="6">
    <source>
        <dbReference type="ARBA" id="ARBA00023136"/>
    </source>
</evidence>
<proteinExistence type="inferred from homology"/>
<dbReference type="Gene3D" id="1.10.3730.20">
    <property type="match status" value="1"/>
</dbReference>
<evidence type="ECO:0000256" key="8">
    <source>
        <dbReference type="SAM" id="Phobius"/>
    </source>
</evidence>
<dbReference type="SUPFAM" id="SSF103481">
    <property type="entry name" value="Multidrug resistance efflux transporter EmrE"/>
    <property type="match status" value="1"/>
</dbReference>
<dbReference type="InterPro" id="IPR045324">
    <property type="entry name" value="Small_multidrug_res"/>
</dbReference>
<dbReference type="InterPro" id="IPR037185">
    <property type="entry name" value="EmrE-like"/>
</dbReference>
<keyword evidence="2" id="KW-0813">Transport</keyword>
<dbReference type="Pfam" id="PF00893">
    <property type="entry name" value="Multi_Drug_Res"/>
    <property type="match status" value="1"/>
</dbReference>
<evidence type="ECO:0000256" key="1">
    <source>
        <dbReference type="ARBA" id="ARBA00004651"/>
    </source>
</evidence>
<keyword evidence="10" id="KW-1185">Reference proteome</keyword>
<comment type="subcellular location">
    <subcellularLocation>
        <location evidence="1 7">Cell membrane</location>
        <topology evidence="1 7">Multi-pass membrane protein</topology>
    </subcellularLocation>
</comment>
<dbReference type="PANTHER" id="PTHR30561:SF0">
    <property type="entry name" value="GUANIDINIUM EXPORTER"/>
    <property type="match status" value="1"/>
</dbReference>
<dbReference type="Proteomes" id="UP000642571">
    <property type="component" value="Unassembled WGS sequence"/>
</dbReference>
<dbReference type="RefSeq" id="WP_188653307.1">
    <property type="nucleotide sequence ID" value="NZ_BMIN01000007.1"/>
</dbReference>
<evidence type="ECO:0000256" key="2">
    <source>
        <dbReference type="ARBA" id="ARBA00022448"/>
    </source>
</evidence>
<sequence>MAWIQLMFAGIAEVSGVTFLKLTDGFKHKGYVFLMLIAGIINFYLLSKAIQSLPIGTAYAVWTGIGSIGTVVVGMIFFRESKEWLRLLFISMIIIGIVGLKMTTA</sequence>
<keyword evidence="6 8" id="KW-0472">Membrane</keyword>
<accession>A0ABQ1Q4Z3</accession>
<dbReference type="InterPro" id="IPR000390">
    <property type="entry name" value="Small_drug/metabolite_transptr"/>
</dbReference>
<protein>
    <submittedName>
        <fullName evidence="9">QacE family quaternary ammonium compound efflux SMR transporter</fullName>
    </submittedName>
</protein>
<evidence type="ECO:0000256" key="4">
    <source>
        <dbReference type="ARBA" id="ARBA00022692"/>
    </source>
</evidence>
<evidence type="ECO:0000256" key="5">
    <source>
        <dbReference type="ARBA" id="ARBA00022989"/>
    </source>
</evidence>
<dbReference type="EMBL" id="BMIN01000007">
    <property type="protein sequence ID" value="GGD12439.1"/>
    <property type="molecule type" value="Genomic_DNA"/>
</dbReference>
<dbReference type="PANTHER" id="PTHR30561">
    <property type="entry name" value="SMR FAMILY PROTON-DEPENDENT DRUG EFFLUX TRANSPORTER SUGE"/>
    <property type="match status" value="1"/>
</dbReference>
<keyword evidence="5 8" id="KW-1133">Transmembrane helix</keyword>
<feature type="transmembrane region" description="Helical" evidence="8">
    <location>
        <begin position="30"/>
        <end position="47"/>
    </location>
</feature>
<comment type="caution">
    <text evidence="9">The sequence shown here is derived from an EMBL/GenBank/DDBJ whole genome shotgun (WGS) entry which is preliminary data.</text>
</comment>
<evidence type="ECO:0000256" key="3">
    <source>
        <dbReference type="ARBA" id="ARBA00022475"/>
    </source>
</evidence>
<gene>
    <name evidence="9" type="ORF">GCM10011389_20000</name>
</gene>
<evidence type="ECO:0000313" key="10">
    <source>
        <dbReference type="Proteomes" id="UP000642571"/>
    </source>
</evidence>
<name>A0ABQ1Q4Z3_9BACI</name>
<feature type="transmembrane region" description="Helical" evidence="8">
    <location>
        <begin position="84"/>
        <end position="103"/>
    </location>
</feature>
<comment type="similarity">
    <text evidence="7">Belongs to the drug/metabolite transporter (DMT) superfamily. Small multidrug resistance (SMR) (TC 2.A.7.1) family.</text>
</comment>
<feature type="transmembrane region" description="Helical" evidence="8">
    <location>
        <begin position="59"/>
        <end position="78"/>
    </location>
</feature>
<organism evidence="9 10">
    <name type="scientific">Pontibacillus salipaludis</name>
    <dbReference type="NCBI Taxonomy" id="1697394"/>
    <lineage>
        <taxon>Bacteria</taxon>
        <taxon>Bacillati</taxon>
        <taxon>Bacillota</taxon>
        <taxon>Bacilli</taxon>
        <taxon>Bacillales</taxon>
        <taxon>Bacillaceae</taxon>
        <taxon>Pontibacillus</taxon>
    </lineage>
</organism>
<evidence type="ECO:0000313" key="9">
    <source>
        <dbReference type="EMBL" id="GGD12439.1"/>
    </source>
</evidence>
<evidence type="ECO:0000256" key="7">
    <source>
        <dbReference type="RuleBase" id="RU003942"/>
    </source>
</evidence>
<keyword evidence="3" id="KW-1003">Cell membrane</keyword>